<evidence type="ECO:0000313" key="1">
    <source>
        <dbReference type="EMBL" id="SBQ67645.1"/>
    </source>
</evidence>
<organism evidence="1">
    <name type="scientific">Nothobranchius korthausae</name>
    <dbReference type="NCBI Taxonomy" id="1143690"/>
    <lineage>
        <taxon>Eukaryota</taxon>
        <taxon>Metazoa</taxon>
        <taxon>Chordata</taxon>
        <taxon>Craniata</taxon>
        <taxon>Vertebrata</taxon>
        <taxon>Euteleostomi</taxon>
        <taxon>Actinopterygii</taxon>
        <taxon>Neopterygii</taxon>
        <taxon>Teleostei</taxon>
        <taxon>Neoteleostei</taxon>
        <taxon>Acanthomorphata</taxon>
        <taxon>Ovalentaria</taxon>
        <taxon>Atherinomorphae</taxon>
        <taxon>Cyprinodontiformes</taxon>
        <taxon>Nothobranchiidae</taxon>
        <taxon>Nothobranchius</taxon>
    </lineage>
</organism>
<protein>
    <submittedName>
        <fullName evidence="1">Uncharacterized protein</fullName>
    </submittedName>
</protein>
<feature type="non-terminal residue" evidence="1">
    <location>
        <position position="60"/>
    </location>
</feature>
<dbReference type="AlphaFoldDB" id="A0A1A8G7F8"/>
<reference evidence="1" key="1">
    <citation type="submission" date="2016-05" db="EMBL/GenBank/DDBJ databases">
        <authorList>
            <person name="Lavstsen T."/>
            <person name="Jespersen J.S."/>
        </authorList>
    </citation>
    <scope>NUCLEOTIDE SEQUENCE</scope>
    <source>
        <tissue evidence="1">Brain</tissue>
    </source>
</reference>
<accession>A0A1A8G7F8</accession>
<sequence length="60" mass="6419">IQKCASAKTLRTTCTLRSSLDRTIGHLASSLPALSATWMLHPSDVRSRKGGPISGLQVSR</sequence>
<proteinExistence type="predicted"/>
<feature type="non-terminal residue" evidence="1">
    <location>
        <position position="1"/>
    </location>
</feature>
<gene>
    <name evidence="1" type="primary">Nfu_g_1_004869</name>
</gene>
<dbReference type="EMBL" id="HAEB01021118">
    <property type="protein sequence ID" value="SBQ67645.1"/>
    <property type="molecule type" value="Transcribed_RNA"/>
</dbReference>
<name>A0A1A8G7F8_9TELE</name>
<reference evidence="1" key="2">
    <citation type="submission" date="2016-06" db="EMBL/GenBank/DDBJ databases">
        <title>The genome of a short-lived fish provides insights into sex chromosome evolution and the genetic control of aging.</title>
        <authorList>
            <person name="Reichwald K."/>
            <person name="Felder M."/>
            <person name="Petzold A."/>
            <person name="Koch P."/>
            <person name="Groth M."/>
            <person name="Platzer M."/>
        </authorList>
    </citation>
    <scope>NUCLEOTIDE SEQUENCE</scope>
    <source>
        <tissue evidence="1">Brain</tissue>
    </source>
</reference>